<dbReference type="Gene3D" id="1.25.40.390">
    <property type="match status" value="1"/>
</dbReference>
<dbReference type="SUPFAM" id="SSF48452">
    <property type="entry name" value="TPR-like"/>
    <property type="match status" value="1"/>
</dbReference>
<dbReference type="InterPro" id="IPR012944">
    <property type="entry name" value="SusD_RagB_dom"/>
</dbReference>
<evidence type="ECO:0000256" key="4">
    <source>
        <dbReference type="ARBA" id="ARBA00023136"/>
    </source>
</evidence>
<comment type="similarity">
    <text evidence="2">Belongs to the SusD family.</text>
</comment>
<evidence type="ECO:0000259" key="6">
    <source>
        <dbReference type="Pfam" id="PF07980"/>
    </source>
</evidence>
<dbReference type="EMBL" id="WHLY01000002">
    <property type="protein sequence ID" value="MPR33222.1"/>
    <property type="molecule type" value="Genomic_DNA"/>
</dbReference>
<protein>
    <submittedName>
        <fullName evidence="8">RagB/SusD family nutrient uptake outer membrane protein</fullName>
    </submittedName>
</protein>
<gene>
    <name evidence="8" type="ORF">GBK04_07585</name>
</gene>
<evidence type="ECO:0000256" key="5">
    <source>
        <dbReference type="ARBA" id="ARBA00023237"/>
    </source>
</evidence>
<evidence type="ECO:0000256" key="2">
    <source>
        <dbReference type="ARBA" id="ARBA00006275"/>
    </source>
</evidence>
<keyword evidence="9" id="KW-1185">Reference proteome</keyword>
<feature type="domain" description="RagB/SusD" evidence="6">
    <location>
        <begin position="320"/>
        <end position="478"/>
    </location>
</feature>
<dbReference type="GO" id="GO:0009279">
    <property type="term" value="C:cell outer membrane"/>
    <property type="evidence" value="ECO:0007669"/>
    <property type="project" value="UniProtKB-SubCell"/>
</dbReference>
<accession>A0A7C9B995</accession>
<feature type="domain" description="SusD-like N-terminal" evidence="7">
    <location>
        <begin position="22"/>
        <end position="221"/>
    </location>
</feature>
<dbReference type="InterPro" id="IPR033985">
    <property type="entry name" value="SusD-like_N"/>
</dbReference>
<dbReference type="CDD" id="cd08977">
    <property type="entry name" value="SusD"/>
    <property type="match status" value="1"/>
</dbReference>
<keyword evidence="5" id="KW-0998">Cell outer membrane</keyword>
<keyword evidence="4" id="KW-0472">Membrane</keyword>
<proteinExistence type="inferred from homology"/>
<comment type="subcellular location">
    <subcellularLocation>
        <location evidence="1">Cell outer membrane</location>
    </subcellularLocation>
</comment>
<reference evidence="8 9" key="1">
    <citation type="submission" date="2019-10" db="EMBL/GenBank/DDBJ databases">
        <title>Draft Genome Sequence of Cytophagaceae sp. SJW1-29.</title>
        <authorList>
            <person name="Choi A."/>
        </authorList>
    </citation>
    <scope>NUCLEOTIDE SEQUENCE [LARGE SCALE GENOMIC DNA]</scope>
    <source>
        <strain evidence="8 9">SJW1-29</strain>
    </source>
</reference>
<name>A0A7C9B995_9BACT</name>
<evidence type="ECO:0000313" key="9">
    <source>
        <dbReference type="Proteomes" id="UP000479293"/>
    </source>
</evidence>
<dbReference type="PROSITE" id="PS51257">
    <property type="entry name" value="PROKAR_LIPOPROTEIN"/>
    <property type="match status" value="1"/>
</dbReference>
<dbReference type="AlphaFoldDB" id="A0A7C9B995"/>
<evidence type="ECO:0000259" key="7">
    <source>
        <dbReference type="Pfam" id="PF14322"/>
    </source>
</evidence>
<dbReference type="Pfam" id="PF14322">
    <property type="entry name" value="SusD-like_3"/>
    <property type="match status" value="1"/>
</dbReference>
<dbReference type="InterPro" id="IPR011990">
    <property type="entry name" value="TPR-like_helical_dom_sf"/>
</dbReference>
<comment type="caution">
    <text evidence="8">The sequence shown here is derived from an EMBL/GenBank/DDBJ whole genome shotgun (WGS) entry which is preliminary data.</text>
</comment>
<dbReference type="RefSeq" id="WP_152758305.1">
    <property type="nucleotide sequence ID" value="NZ_WHLY01000002.1"/>
</dbReference>
<evidence type="ECO:0000256" key="3">
    <source>
        <dbReference type="ARBA" id="ARBA00022729"/>
    </source>
</evidence>
<dbReference type="Pfam" id="PF07980">
    <property type="entry name" value="SusD_RagB"/>
    <property type="match status" value="1"/>
</dbReference>
<organism evidence="8 9">
    <name type="scientific">Salmonirosea aquatica</name>
    <dbReference type="NCBI Taxonomy" id="2654236"/>
    <lineage>
        <taxon>Bacteria</taxon>
        <taxon>Pseudomonadati</taxon>
        <taxon>Bacteroidota</taxon>
        <taxon>Cytophagia</taxon>
        <taxon>Cytophagales</taxon>
        <taxon>Spirosomataceae</taxon>
        <taxon>Salmonirosea</taxon>
    </lineage>
</organism>
<evidence type="ECO:0000256" key="1">
    <source>
        <dbReference type="ARBA" id="ARBA00004442"/>
    </source>
</evidence>
<dbReference type="Proteomes" id="UP000479293">
    <property type="component" value="Unassembled WGS sequence"/>
</dbReference>
<keyword evidence="3" id="KW-0732">Signal</keyword>
<sequence>MKSKVIITLIAALSFTGCKETFLDLAPISSASTATFFKTQADMITAINGAYATLQAGGQYGNYYILGEIPSDNTTPVLSGSVTDQDEFDKFYIRTTNPVLLARWNDGYRGIYRANTVIDRIGAVAMNETLKARITGEAKFLRALMYFNLVRVFGDVPLVLKEIDDPSEGYEYGRTPASEVYAQIIKDLSEAQQVLPDSYSGTDVGRATRGAAKSLLGKVYLTTKQYAEAAAVLKEVIDSGIYDLLPTYAAVFNPANKNSKESIFDVQYKKGLVPREGSGFGNSFAPENSGNAVIQFGGGGNNRPTPDMEQAYEPGDLRKNISMATGYTNAQGNRVDYYFVKKYLDAPVVSGDSDDNWPVLRYADVLLMYAEALNEIGKTSEALPFVNRIRKRAGLNDLSISSQADMRLAIEQERRVELAFEGHRWFDLVRTGRALPVLQAKAAAIGIKTNLTADNLIWPVPQSQIDINPSKIKQNPGY</sequence>
<evidence type="ECO:0000313" key="8">
    <source>
        <dbReference type="EMBL" id="MPR33222.1"/>
    </source>
</evidence>